<name>A0A8S0Z6I3_ARCPL</name>
<gene>
    <name evidence="2" type="ORF">APLA_LOCUS3684</name>
</gene>
<proteinExistence type="predicted"/>
<accession>A0A8S0Z6I3</accession>
<dbReference type="OrthoDB" id="7489730at2759"/>
<evidence type="ECO:0000256" key="1">
    <source>
        <dbReference type="SAM" id="MobiDB-lite"/>
    </source>
</evidence>
<dbReference type="EMBL" id="CADEBC010000346">
    <property type="protein sequence ID" value="CAB3228557.1"/>
    <property type="molecule type" value="Genomic_DNA"/>
</dbReference>
<reference evidence="2 3" key="1">
    <citation type="submission" date="2020-04" db="EMBL/GenBank/DDBJ databases">
        <authorList>
            <person name="Wallbank WR R."/>
            <person name="Pardo Diaz C."/>
            <person name="Kozak K."/>
            <person name="Martin S."/>
            <person name="Jiggins C."/>
            <person name="Moest M."/>
            <person name="Warren A I."/>
            <person name="Byers J.R.P. K."/>
            <person name="Montejo-Kovacevich G."/>
            <person name="Yen C E."/>
        </authorList>
    </citation>
    <scope>NUCLEOTIDE SEQUENCE [LARGE SCALE GENOMIC DNA]</scope>
</reference>
<dbReference type="AlphaFoldDB" id="A0A8S0Z6I3"/>
<comment type="caution">
    <text evidence="2">The sequence shown here is derived from an EMBL/GenBank/DDBJ whole genome shotgun (WGS) entry which is preliminary data.</text>
</comment>
<organism evidence="2 3">
    <name type="scientific">Arctia plantaginis</name>
    <name type="common">Wood tiger moth</name>
    <name type="synonym">Phalaena plantaginis</name>
    <dbReference type="NCBI Taxonomy" id="874455"/>
    <lineage>
        <taxon>Eukaryota</taxon>
        <taxon>Metazoa</taxon>
        <taxon>Ecdysozoa</taxon>
        <taxon>Arthropoda</taxon>
        <taxon>Hexapoda</taxon>
        <taxon>Insecta</taxon>
        <taxon>Pterygota</taxon>
        <taxon>Neoptera</taxon>
        <taxon>Endopterygota</taxon>
        <taxon>Lepidoptera</taxon>
        <taxon>Glossata</taxon>
        <taxon>Ditrysia</taxon>
        <taxon>Noctuoidea</taxon>
        <taxon>Erebidae</taxon>
        <taxon>Arctiinae</taxon>
        <taxon>Arctia</taxon>
    </lineage>
</organism>
<evidence type="ECO:0000313" key="2">
    <source>
        <dbReference type="EMBL" id="CAB3228557.1"/>
    </source>
</evidence>
<feature type="region of interest" description="Disordered" evidence="1">
    <location>
        <begin position="40"/>
        <end position="61"/>
    </location>
</feature>
<feature type="compositionally biased region" description="Low complexity" evidence="1">
    <location>
        <begin position="40"/>
        <end position="52"/>
    </location>
</feature>
<evidence type="ECO:0000313" key="3">
    <source>
        <dbReference type="Proteomes" id="UP000494106"/>
    </source>
</evidence>
<sequence>MEVVGPSYATVAGALATASGGPPAIPAALPDAPAAGLDAAPGVAPAAAPAAGKKQPTTRYPPLVVEKLPDWPTHFRELKKLLTEQANAPRNDVQKVTVVAAPLEGTKAKRAVQPQLVPKPATVNLDPRLTSVIGTLQKVLVALLENHRVVVTIFA</sequence>
<keyword evidence="3" id="KW-1185">Reference proteome</keyword>
<dbReference type="Proteomes" id="UP000494106">
    <property type="component" value="Unassembled WGS sequence"/>
</dbReference>
<protein>
    <submittedName>
        <fullName evidence="2">Uncharacterized protein</fullName>
    </submittedName>
</protein>